<organism evidence="4 8">
    <name type="scientific">Adineta steineri</name>
    <dbReference type="NCBI Taxonomy" id="433720"/>
    <lineage>
        <taxon>Eukaryota</taxon>
        <taxon>Metazoa</taxon>
        <taxon>Spiralia</taxon>
        <taxon>Gnathifera</taxon>
        <taxon>Rotifera</taxon>
        <taxon>Eurotatoria</taxon>
        <taxon>Bdelloidea</taxon>
        <taxon>Adinetida</taxon>
        <taxon>Adinetidae</taxon>
        <taxon>Adineta</taxon>
    </lineage>
</organism>
<dbReference type="EMBL" id="CAJNOM010001502">
    <property type="protein sequence ID" value="CAF1610433.1"/>
    <property type="molecule type" value="Genomic_DNA"/>
</dbReference>
<feature type="coiled-coil region" evidence="1">
    <location>
        <begin position="105"/>
        <end position="146"/>
    </location>
</feature>
<evidence type="ECO:0000256" key="1">
    <source>
        <dbReference type="SAM" id="Coils"/>
    </source>
</evidence>
<accession>A0A815K7A0</accession>
<dbReference type="EMBL" id="CAJNOI010001165">
    <property type="protein sequence ID" value="CAF1389026.1"/>
    <property type="molecule type" value="Genomic_DNA"/>
</dbReference>
<feature type="transmembrane region" description="Helical" evidence="2">
    <location>
        <begin position="158"/>
        <end position="175"/>
    </location>
</feature>
<evidence type="ECO:0000313" key="6">
    <source>
        <dbReference type="EMBL" id="CAF1610433.1"/>
    </source>
</evidence>
<gene>
    <name evidence="3" type="ORF">BJG266_LOCUS36854</name>
    <name evidence="4" type="ORF">BJG266_LOCUS37005</name>
    <name evidence="5" type="ORF">QVE165_LOCUS53818</name>
    <name evidence="6" type="ORF">QVE165_LOCUS53968</name>
</gene>
<comment type="caution">
    <text evidence="4">The sequence shown here is derived from an EMBL/GenBank/DDBJ whole genome shotgun (WGS) entry which is preliminary data.</text>
</comment>
<keyword evidence="2" id="KW-1133">Transmembrane helix</keyword>
<feature type="coiled-coil region" evidence="1">
    <location>
        <begin position="38"/>
        <end position="65"/>
    </location>
</feature>
<dbReference type="Proteomes" id="UP000663877">
    <property type="component" value="Unassembled WGS sequence"/>
</dbReference>
<keyword evidence="2" id="KW-0472">Membrane</keyword>
<evidence type="ECO:0000256" key="2">
    <source>
        <dbReference type="SAM" id="Phobius"/>
    </source>
</evidence>
<evidence type="ECO:0000313" key="5">
    <source>
        <dbReference type="EMBL" id="CAF1609286.1"/>
    </source>
</evidence>
<dbReference type="Proteomes" id="UP000663832">
    <property type="component" value="Unassembled WGS sequence"/>
</dbReference>
<dbReference type="EMBL" id="CAJNOM010001474">
    <property type="protein sequence ID" value="CAF1609286.1"/>
    <property type="molecule type" value="Genomic_DNA"/>
</dbReference>
<dbReference type="EMBL" id="CAJNOI010001136">
    <property type="protein sequence ID" value="CAF1386202.1"/>
    <property type="molecule type" value="Genomic_DNA"/>
</dbReference>
<evidence type="ECO:0000313" key="7">
    <source>
        <dbReference type="Proteomes" id="UP000663832"/>
    </source>
</evidence>
<keyword evidence="1" id="KW-0175">Coiled coil</keyword>
<name>A0A815K7A0_9BILA</name>
<evidence type="ECO:0008006" key="9">
    <source>
        <dbReference type="Google" id="ProtNLM"/>
    </source>
</evidence>
<proteinExistence type="predicted"/>
<keyword evidence="2" id="KW-0812">Transmembrane</keyword>
<sequence>MEMTNNKTHCFTCNKEKITYSCKGCSKEFCSVHLTEHQQNLNEELGYITNEYNELKQKINEQKQNPQNFPLIKQINQWEINSIQQIQHKALEYREIIIKYSQTCINDIELKFNDLNEQIKQIHRENEFNEINLNHLKNQLMKITQELNNPSNISIQQNFLLILFFIKMFYFHHFLEPKFNKWKQNGIAVAGGNEHGQE</sequence>
<dbReference type="AlphaFoldDB" id="A0A815K7A0"/>
<evidence type="ECO:0000313" key="4">
    <source>
        <dbReference type="EMBL" id="CAF1389026.1"/>
    </source>
</evidence>
<evidence type="ECO:0000313" key="8">
    <source>
        <dbReference type="Proteomes" id="UP000663877"/>
    </source>
</evidence>
<reference evidence="4" key="1">
    <citation type="submission" date="2021-02" db="EMBL/GenBank/DDBJ databases">
        <authorList>
            <person name="Nowell W R."/>
        </authorList>
    </citation>
    <scope>NUCLEOTIDE SEQUENCE</scope>
</reference>
<protein>
    <recommendedName>
        <fullName evidence="9">B box-type domain-containing protein</fullName>
    </recommendedName>
</protein>
<dbReference type="SUPFAM" id="SSF144232">
    <property type="entry name" value="HIT/MYND zinc finger-like"/>
    <property type="match status" value="1"/>
</dbReference>
<keyword evidence="7" id="KW-1185">Reference proteome</keyword>
<evidence type="ECO:0000313" key="3">
    <source>
        <dbReference type="EMBL" id="CAF1386202.1"/>
    </source>
</evidence>